<sequence length="213" mass="22716">MKEQALAAVAREYFALPASDVSWPNPHPDRRSVLDEEYSRVTNPPRYRIVGARAIAWERALVGLGLATVEPAEVPGRWFVPRAATASRLVPTTVGALPLIVVRGEVQGTPDAVITVGVGAREPIYLGMEPDCGCDACDSGSADLLAAIDERYLTVVAGNFVHATGRGWSAHTNHNGWEGNGRTPAGIELTFSNALAGRPVKVPVITGTAWWPV</sequence>
<keyword evidence="2" id="KW-1185">Reference proteome</keyword>
<protein>
    <submittedName>
        <fullName evidence="1">DUF6226 family protein</fullName>
    </submittedName>
</protein>
<name>A0ABV8Q2Y0_9MICO</name>
<accession>A0ABV8Q2Y0</accession>
<dbReference type="RefSeq" id="WP_390226605.1">
    <property type="nucleotide sequence ID" value="NZ_JBHSCN010000002.1"/>
</dbReference>
<dbReference type="InterPro" id="IPR045773">
    <property type="entry name" value="DUF6226"/>
</dbReference>
<dbReference type="Proteomes" id="UP001595900">
    <property type="component" value="Unassembled WGS sequence"/>
</dbReference>
<evidence type="ECO:0000313" key="1">
    <source>
        <dbReference type="EMBL" id="MFC4241851.1"/>
    </source>
</evidence>
<comment type="caution">
    <text evidence="1">The sequence shown here is derived from an EMBL/GenBank/DDBJ whole genome shotgun (WGS) entry which is preliminary data.</text>
</comment>
<organism evidence="1 2">
    <name type="scientific">Gryllotalpicola reticulitermitis</name>
    <dbReference type="NCBI Taxonomy" id="1184153"/>
    <lineage>
        <taxon>Bacteria</taxon>
        <taxon>Bacillati</taxon>
        <taxon>Actinomycetota</taxon>
        <taxon>Actinomycetes</taxon>
        <taxon>Micrococcales</taxon>
        <taxon>Microbacteriaceae</taxon>
        <taxon>Gryllotalpicola</taxon>
    </lineage>
</organism>
<evidence type="ECO:0000313" key="2">
    <source>
        <dbReference type="Proteomes" id="UP001595900"/>
    </source>
</evidence>
<gene>
    <name evidence="1" type="ORF">ACFOYW_00580</name>
</gene>
<dbReference type="Pfam" id="PF19736">
    <property type="entry name" value="DUF6226"/>
    <property type="match status" value="1"/>
</dbReference>
<dbReference type="EMBL" id="JBHSCN010000002">
    <property type="protein sequence ID" value="MFC4241851.1"/>
    <property type="molecule type" value="Genomic_DNA"/>
</dbReference>
<reference evidence="2" key="1">
    <citation type="journal article" date="2019" name="Int. J. Syst. Evol. Microbiol.">
        <title>The Global Catalogue of Microorganisms (GCM) 10K type strain sequencing project: providing services to taxonomists for standard genome sequencing and annotation.</title>
        <authorList>
            <consortium name="The Broad Institute Genomics Platform"/>
            <consortium name="The Broad Institute Genome Sequencing Center for Infectious Disease"/>
            <person name="Wu L."/>
            <person name="Ma J."/>
        </authorList>
    </citation>
    <scope>NUCLEOTIDE SEQUENCE [LARGE SCALE GENOMIC DNA]</scope>
    <source>
        <strain evidence="2">CGMCC 1.10363</strain>
    </source>
</reference>
<proteinExistence type="predicted"/>